<dbReference type="OrthoDB" id="9787818at2"/>
<dbReference type="PANTHER" id="PTHR45339">
    <property type="entry name" value="HYBRID SIGNAL TRANSDUCTION HISTIDINE KINASE J"/>
    <property type="match status" value="1"/>
</dbReference>
<evidence type="ECO:0000256" key="5">
    <source>
        <dbReference type="PROSITE-ProRule" id="PRU00169"/>
    </source>
</evidence>
<dbReference type="Pfam" id="PF00072">
    <property type="entry name" value="Response_reg"/>
    <property type="match status" value="1"/>
</dbReference>
<keyword evidence="3 5" id="KW-0597">Phosphoprotein</keyword>
<dbReference type="EC" id="2.7.13.3" evidence="2"/>
<dbReference type="RefSeq" id="WP_144306082.1">
    <property type="nucleotide sequence ID" value="NZ_CP039543.1"/>
</dbReference>
<dbReference type="SMART" id="SM00388">
    <property type="entry name" value="HisKA"/>
    <property type="match status" value="1"/>
</dbReference>
<evidence type="ECO:0000313" key="9">
    <source>
        <dbReference type="EMBL" id="QJT08700.1"/>
    </source>
</evidence>
<feature type="modified residue" description="4-aspartylphosphate" evidence="5">
    <location>
        <position position="56"/>
    </location>
</feature>
<dbReference type="SUPFAM" id="SSF55874">
    <property type="entry name" value="ATPase domain of HSP90 chaperone/DNA topoisomerase II/histidine kinase"/>
    <property type="match status" value="1"/>
</dbReference>
<evidence type="ECO:0000313" key="11">
    <source>
        <dbReference type="Proteomes" id="UP000434052"/>
    </source>
</evidence>
<feature type="domain" description="Histidine kinase" evidence="7">
    <location>
        <begin position="163"/>
        <end position="399"/>
    </location>
</feature>
<dbReference type="EMBL" id="QMIF01000010">
    <property type="protein sequence ID" value="TVM32463.1"/>
    <property type="molecule type" value="Genomic_DNA"/>
</dbReference>
<dbReference type="SMART" id="SM00387">
    <property type="entry name" value="HATPase_c"/>
    <property type="match status" value="1"/>
</dbReference>
<evidence type="ECO:0000313" key="12">
    <source>
        <dbReference type="Proteomes" id="UP000503251"/>
    </source>
</evidence>
<dbReference type="PANTHER" id="PTHR45339:SF1">
    <property type="entry name" value="HYBRID SIGNAL TRANSDUCTION HISTIDINE KINASE J"/>
    <property type="match status" value="1"/>
</dbReference>
<name>A0A6P1ZDN6_9BACT</name>
<evidence type="ECO:0000256" key="4">
    <source>
        <dbReference type="ARBA" id="ARBA00023012"/>
    </source>
</evidence>
<dbReference type="CDD" id="cd19920">
    <property type="entry name" value="REC_PA4781-like"/>
    <property type="match status" value="1"/>
</dbReference>
<gene>
    <name evidence="10" type="ORF">DQK91_14385</name>
    <name evidence="9" type="ORF">E8L03_07075</name>
</gene>
<evidence type="ECO:0000256" key="2">
    <source>
        <dbReference type="ARBA" id="ARBA00012438"/>
    </source>
</evidence>
<dbReference type="Proteomes" id="UP000503251">
    <property type="component" value="Chromosome"/>
</dbReference>
<dbReference type="PROSITE" id="PS50109">
    <property type="entry name" value="HIS_KIN"/>
    <property type="match status" value="1"/>
</dbReference>
<dbReference type="Proteomes" id="UP000434052">
    <property type="component" value="Unassembled WGS sequence"/>
</dbReference>
<dbReference type="PROSITE" id="PS50110">
    <property type="entry name" value="RESPONSE_REGULATORY"/>
    <property type="match status" value="1"/>
</dbReference>
<keyword evidence="6" id="KW-0175">Coiled coil</keyword>
<protein>
    <recommendedName>
        <fullName evidence="2">histidine kinase</fullName>
        <ecNumber evidence="2">2.7.13.3</ecNumber>
    </recommendedName>
</protein>
<keyword evidence="10" id="KW-0808">Transferase</keyword>
<keyword evidence="4" id="KW-0902">Two-component regulatory system</keyword>
<dbReference type="FunFam" id="3.30.565.10:FF:000010">
    <property type="entry name" value="Sensor histidine kinase RcsC"/>
    <property type="match status" value="1"/>
</dbReference>
<dbReference type="Gene3D" id="3.30.565.10">
    <property type="entry name" value="Histidine kinase-like ATPase, C-terminal domain"/>
    <property type="match status" value="1"/>
</dbReference>
<dbReference type="AlphaFoldDB" id="A0A6P1ZDN6"/>
<keyword evidence="10" id="KW-0418">Kinase</keyword>
<dbReference type="PRINTS" id="PR00344">
    <property type="entry name" value="BCTRLSENSOR"/>
</dbReference>
<sequence>MSENTLRVLVVDDEEQNLIVLNEILHGEYAVSVASSGSDALELLTSSLEVDIVLLDIMMPGMDGYELCRRIKENPKIRHIPILFVTAMSGVEDEEKGFRLGAVDFITKPFRPSIVLARVKTHLTLHRQKRVLEQMVQERTADLIRAKEEAEAANQAKSKLLANMSHELRTPLNGIQGILQLLNGTPMDKEQLELLSYLKTAANRLQPILTSLLELAKLDAGSLLLTPRPFTLTEPIKLIESVFSKKAREKGLAFSVHMDRELPQTVIGDRAALLQILVNLIENAISFTQSGEISLGVEPISASRDKHAANAGHAAPSEDALVWIRFSVRDTGDGIEPDKLADIFRSFIIAENFLRKEHGGAGLGLSIAKRLANLAGGNITAQSDLGQGSLFSLELPFEQRTAW</sequence>
<dbReference type="SUPFAM" id="SSF47384">
    <property type="entry name" value="Homodimeric domain of signal transducing histidine kinase"/>
    <property type="match status" value="1"/>
</dbReference>
<dbReference type="InterPro" id="IPR036097">
    <property type="entry name" value="HisK_dim/P_sf"/>
</dbReference>
<dbReference type="InterPro" id="IPR036890">
    <property type="entry name" value="HATPase_C_sf"/>
</dbReference>
<evidence type="ECO:0000313" key="10">
    <source>
        <dbReference type="EMBL" id="TVM32463.1"/>
    </source>
</evidence>
<dbReference type="InterPro" id="IPR001789">
    <property type="entry name" value="Sig_transdc_resp-reg_receiver"/>
</dbReference>
<feature type="coiled-coil region" evidence="6">
    <location>
        <begin position="136"/>
        <end position="167"/>
    </location>
</feature>
<dbReference type="SMART" id="SM00448">
    <property type="entry name" value="REC"/>
    <property type="match status" value="1"/>
</dbReference>
<reference evidence="10 11" key="1">
    <citation type="submission" date="2018-06" db="EMBL/GenBank/DDBJ databases">
        <title>Complete genome of Desulfovibrio marinus P48SEP.</title>
        <authorList>
            <person name="Crispim J.S."/>
            <person name="Vidigal P.M.P."/>
            <person name="Silva L.C.F."/>
            <person name="Araujo L.C."/>
            <person name="Laguardia C.N."/>
            <person name="Dias R.S."/>
            <person name="Sousa M.P."/>
            <person name="Paula S.O."/>
            <person name="Silva C."/>
        </authorList>
    </citation>
    <scope>NUCLEOTIDE SEQUENCE [LARGE SCALE GENOMIC DNA]</scope>
    <source>
        <strain evidence="10 11">P48SEP</strain>
    </source>
</reference>
<dbReference type="Pfam" id="PF02518">
    <property type="entry name" value="HATPase_c"/>
    <property type="match status" value="1"/>
</dbReference>
<evidence type="ECO:0000256" key="3">
    <source>
        <dbReference type="ARBA" id="ARBA00022553"/>
    </source>
</evidence>
<dbReference type="CDD" id="cd00082">
    <property type="entry name" value="HisKA"/>
    <property type="match status" value="1"/>
</dbReference>
<dbReference type="EMBL" id="CP039543">
    <property type="protein sequence ID" value="QJT08700.1"/>
    <property type="molecule type" value="Genomic_DNA"/>
</dbReference>
<feature type="domain" description="Response regulatory" evidence="8">
    <location>
        <begin position="7"/>
        <end position="123"/>
    </location>
</feature>
<evidence type="ECO:0000256" key="1">
    <source>
        <dbReference type="ARBA" id="ARBA00000085"/>
    </source>
</evidence>
<evidence type="ECO:0000256" key="6">
    <source>
        <dbReference type="SAM" id="Coils"/>
    </source>
</evidence>
<dbReference type="Gene3D" id="3.40.50.2300">
    <property type="match status" value="1"/>
</dbReference>
<reference evidence="9 12" key="2">
    <citation type="submission" date="2019-04" db="EMBL/GenBank/DDBJ databases">
        <title>Isolation and culture of sulfate reducing bacteria from the cold seep of the South China Sea.</title>
        <authorList>
            <person name="Sun C."/>
            <person name="Liu R."/>
        </authorList>
    </citation>
    <scope>NUCLEOTIDE SEQUENCE [LARGE SCALE GENOMIC DNA]</scope>
    <source>
        <strain evidence="9 12">CS1</strain>
    </source>
</reference>
<organism evidence="10 11">
    <name type="scientific">Oceanidesulfovibrio marinus</name>
    <dbReference type="NCBI Taxonomy" id="370038"/>
    <lineage>
        <taxon>Bacteria</taxon>
        <taxon>Pseudomonadati</taxon>
        <taxon>Thermodesulfobacteriota</taxon>
        <taxon>Desulfovibrionia</taxon>
        <taxon>Desulfovibrionales</taxon>
        <taxon>Desulfovibrionaceae</taxon>
        <taxon>Oceanidesulfovibrio</taxon>
    </lineage>
</organism>
<comment type="catalytic activity">
    <reaction evidence="1">
        <text>ATP + protein L-histidine = ADP + protein N-phospho-L-histidine.</text>
        <dbReference type="EC" id="2.7.13.3"/>
    </reaction>
</comment>
<evidence type="ECO:0000259" key="8">
    <source>
        <dbReference type="PROSITE" id="PS50110"/>
    </source>
</evidence>
<dbReference type="InterPro" id="IPR011006">
    <property type="entry name" value="CheY-like_superfamily"/>
</dbReference>
<dbReference type="InterPro" id="IPR005467">
    <property type="entry name" value="His_kinase_dom"/>
</dbReference>
<dbReference type="GO" id="GO:0000155">
    <property type="term" value="F:phosphorelay sensor kinase activity"/>
    <property type="evidence" value="ECO:0007669"/>
    <property type="project" value="InterPro"/>
</dbReference>
<dbReference type="InterPro" id="IPR004358">
    <property type="entry name" value="Sig_transdc_His_kin-like_C"/>
</dbReference>
<dbReference type="Pfam" id="PF00512">
    <property type="entry name" value="HisKA"/>
    <property type="match status" value="1"/>
</dbReference>
<evidence type="ECO:0000259" key="7">
    <source>
        <dbReference type="PROSITE" id="PS50109"/>
    </source>
</evidence>
<accession>A0A6P1ZDN6</accession>
<dbReference type="Gene3D" id="1.10.287.130">
    <property type="match status" value="1"/>
</dbReference>
<dbReference type="SUPFAM" id="SSF52172">
    <property type="entry name" value="CheY-like"/>
    <property type="match status" value="1"/>
</dbReference>
<proteinExistence type="predicted"/>
<keyword evidence="12" id="KW-1185">Reference proteome</keyword>
<dbReference type="InterPro" id="IPR003594">
    <property type="entry name" value="HATPase_dom"/>
</dbReference>
<dbReference type="InterPro" id="IPR003661">
    <property type="entry name" value="HisK_dim/P_dom"/>
</dbReference>